<evidence type="ECO:0000259" key="2">
    <source>
        <dbReference type="Pfam" id="PF18962"/>
    </source>
</evidence>
<keyword evidence="1" id="KW-0732">Signal</keyword>
<gene>
    <name evidence="3" type="ORF">HW556_12050</name>
</gene>
<dbReference type="RefSeq" id="WP_176900294.1">
    <property type="nucleotide sequence ID" value="NZ_JABKAV010000035.1"/>
</dbReference>
<comment type="caution">
    <text evidence="3">The sequence shown here is derived from an EMBL/GenBank/DDBJ whole genome shotgun (WGS) entry which is preliminary data.</text>
</comment>
<organism evidence="3 4">
    <name type="scientific">Hymenobacter terrestris</name>
    <dbReference type="NCBI Taxonomy" id="2748310"/>
    <lineage>
        <taxon>Bacteria</taxon>
        <taxon>Pseudomonadati</taxon>
        <taxon>Bacteroidota</taxon>
        <taxon>Cytophagia</taxon>
        <taxon>Cytophagales</taxon>
        <taxon>Hymenobacteraceae</taxon>
        <taxon>Hymenobacter</taxon>
    </lineage>
</organism>
<name>A0ABX2Q3R6_9BACT</name>
<dbReference type="NCBIfam" id="TIGR04183">
    <property type="entry name" value="Por_Secre_tail"/>
    <property type="match status" value="1"/>
</dbReference>
<keyword evidence="4" id="KW-1185">Reference proteome</keyword>
<evidence type="ECO:0000313" key="4">
    <source>
        <dbReference type="Proteomes" id="UP000626554"/>
    </source>
</evidence>
<sequence length="392" mass="39444">MKQHFTLAALGLLTAASFSAQAQAPIVIDGKLTATEVVASGYQLVGRETGPRGFGDAGLLAVYAAADATNLYFFVAGTLETNPDLKNSIQMFIDRPGVEGIPVGTALPVPAGVGTPPVNTSFEKMGAKLDLAADLALGLSGTGTANQGRVEAVVYSTGPNAANATVATGATPLNITTGAPYTVPVTTTGTFAPFAGATVAYVTSPKLSENPGFASNGNAPANGFEIRVSRLAMGVPATGGAIRIFVLQNSQDGGFASSDFIPQATSPAGSNAPNLGPNPDFTAIAGTQAATLNVTATGLSVVTSTQSAIASALKFGVYPNPTAGAATVSYTVPGQQEVSVEVFNALGQRVRSLASGRQGGLQQQTLSDLASGAYFVKLQVGGQSTSQKLIVQ</sequence>
<protein>
    <submittedName>
        <fullName evidence="3">T9SS type A sorting domain-containing protein</fullName>
    </submittedName>
</protein>
<evidence type="ECO:0000313" key="3">
    <source>
        <dbReference type="EMBL" id="NVO85613.1"/>
    </source>
</evidence>
<dbReference type="InterPro" id="IPR026444">
    <property type="entry name" value="Secre_tail"/>
</dbReference>
<reference evidence="3 4" key="1">
    <citation type="submission" date="2020-05" db="EMBL/GenBank/DDBJ databases">
        <title>Hymenobacter terrestris sp. nov. and Hymenobacter lapidiphilus sp. nov., isolated from regoliths in Antarctica.</title>
        <authorList>
            <person name="Sedlacek I."/>
            <person name="Pantucek R."/>
            <person name="Zeman M."/>
            <person name="Holochova P."/>
            <person name="Kralova S."/>
            <person name="Stankova E."/>
            <person name="Sedo O."/>
            <person name="Micenkova L."/>
            <person name="Svec P."/>
            <person name="Gupta V."/>
            <person name="Sood U."/>
            <person name="Korpole U.S."/>
            <person name="Lal R."/>
        </authorList>
    </citation>
    <scope>NUCLEOTIDE SEQUENCE [LARGE SCALE GENOMIC DNA]</scope>
    <source>
        <strain evidence="3 4">P5252</strain>
    </source>
</reference>
<dbReference type="Pfam" id="PF18962">
    <property type="entry name" value="Por_Secre_tail"/>
    <property type="match status" value="1"/>
</dbReference>
<proteinExistence type="predicted"/>
<accession>A0ABX2Q3R6</accession>
<feature type="signal peptide" evidence="1">
    <location>
        <begin position="1"/>
        <end position="22"/>
    </location>
</feature>
<evidence type="ECO:0000256" key="1">
    <source>
        <dbReference type="SAM" id="SignalP"/>
    </source>
</evidence>
<dbReference type="Proteomes" id="UP000626554">
    <property type="component" value="Unassembled WGS sequence"/>
</dbReference>
<dbReference type="EMBL" id="JABKAV010000035">
    <property type="protein sequence ID" value="NVO85613.1"/>
    <property type="molecule type" value="Genomic_DNA"/>
</dbReference>
<feature type="chain" id="PRO_5046050656" evidence="1">
    <location>
        <begin position="23"/>
        <end position="392"/>
    </location>
</feature>
<feature type="domain" description="Secretion system C-terminal sorting" evidence="2">
    <location>
        <begin position="317"/>
        <end position="391"/>
    </location>
</feature>